<dbReference type="InterPro" id="IPR045851">
    <property type="entry name" value="AMP-bd_C_sf"/>
</dbReference>
<dbReference type="AlphaFoldDB" id="A0A7W8DJA6"/>
<dbReference type="EC" id="6.2.1.20" evidence="3"/>
<dbReference type="PROSITE" id="PS00455">
    <property type="entry name" value="AMP_BINDING"/>
    <property type="match status" value="1"/>
</dbReference>
<dbReference type="PANTHER" id="PTHR43767:SF1">
    <property type="entry name" value="NONRIBOSOMAL PEPTIDE SYNTHASE PES1 (EUROFUNG)-RELATED"/>
    <property type="match status" value="1"/>
</dbReference>
<feature type="domain" description="AMP-binding enzyme C-terminal" evidence="2">
    <location>
        <begin position="644"/>
        <end position="714"/>
    </location>
</feature>
<accession>A0A7W8DJA6</accession>
<dbReference type="SUPFAM" id="SSF56801">
    <property type="entry name" value="Acetyl-CoA synthetase-like"/>
    <property type="match status" value="1"/>
</dbReference>
<dbReference type="EMBL" id="JACHIG010000002">
    <property type="protein sequence ID" value="MBB5031656.1"/>
    <property type="molecule type" value="Genomic_DNA"/>
</dbReference>
<keyword evidence="4" id="KW-1185">Reference proteome</keyword>
<protein>
    <submittedName>
        <fullName evidence="3">Acyl-[acyl-carrier-protein]-phospholipid O-acyltransferase/long-chain-fatty-acid--[acyl-carrier-protein] ligase</fullName>
        <ecNumber evidence="3">2.3.1.40</ecNumber>
        <ecNumber evidence="3">6.2.1.20</ecNumber>
    </submittedName>
</protein>
<dbReference type="Pfam" id="PF13193">
    <property type="entry name" value="AMP-binding_C"/>
    <property type="match status" value="1"/>
</dbReference>
<dbReference type="InterPro" id="IPR050237">
    <property type="entry name" value="ATP-dep_AMP-bd_enzyme"/>
</dbReference>
<evidence type="ECO:0000313" key="3">
    <source>
        <dbReference type="EMBL" id="MBB5031656.1"/>
    </source>
</evidence>
<dbReference type="InterPro" id="IPR000873">
    <property type="entry name" value="AMP-dep_synth/lig_dom"/>
</dbReference>
<keyword evidence="3" id="KW-0012">Acyltransferase</keyword>
<keyword evidence="3" id="KW-0808">Transferase</keyword>
<dbReference type="GO" id="GO:0008779">
    <property type="term" value="F:acyl-[acyl-carrier-protein]-phospholipid O-acyltransferase activity"/>
    <property type="evidence" value="ECO:0007669"/>
    <property type="project" value="UniProtKB-EC"/>
</dbReference>
<comment type="caution">
    <text evidence="3">The sequence shown here is derived from an EMBL/GenBank/DDBJ whole genome shotgun (WGS) entry which is preliminary data.</text>
</comment>
<dbReference type="GO" id="GO:0008922">
    <property type="term" value="F:long-chain fatty acid [acyl-carrier-protein] ligase activity"/>
    <property type="evidence" value="ECO:0007669"/>
    <property type="project" value="UniProtKB-EC"/>
</dbReference>
<dbReference type="Gene3D" id="3.30.300.30">
    <property type="match status" value="1"/>
</dbReference>
<gene>
    <name evidence="3" type="ORF">HNQ65_001224</name>
</gene>
<evidence type="ECO:0000259" key="2">
    <source>
        <dbReference type="Pfam" id="PF13193"/>
    </source>
</evidence>
<organism evidence="3 4">
    <name type="scientific">Prosthecobacter vanneervenii</name>
    <dbReference type="NCBI Taxonomy" id="48466"/>
    <lineage>
        <taxon>Bacteria</taxon>
        <taxon>Pseudomonadati</taxon>
        <taxon>Verrucomicrobiota</taxon>
        <taxon>Verrucomicrobiia</taxon>
        <taxon>Verrucomicrobiales</taxon>
        <taxon>Verrucomicrobiaceae</taxon>
        <taxon>Prosthecobacter</taxon>
    </lineage>
</organism>
<proteinExistence type="predicted"/>
<feature type="domain" description="AMP-dependent synthetase/ligase" evidence="1">
    <location>
        <begin position="208"/>
        <end position="582"/>
    </location>
</feature>
<keyword evidence="3" id="KW-0436">Ligase</keyword>
<dbReference type="InterPro" id="IPR025110">
    <property type="entry name" value="AMP-bd_C"/>
</dbReference>
<name>A0A7W8DJA6_9BACT</name>
<dbReference type="RefSeq" id="WP_184338593.1">
    <property type="nucleotide sequence ID" value="NZ_JACHIG010000002.1"/>
</dbReference>
<dbReference type="Proteomes" id="UP000590740">
    <property type="component" value="Unassembled WGS sequence"/>
</dbReference>
<dbReference type="Pfam" id="PF00501">
    <property type="entry name" value="AMP-binding"/>
    <property type="match status" value="1"/>
</dbReference>
<dbReference type="Gene3D" id="3.40.50.12780">
    <property type="entry name" value="N-terminal domain of ligase-like"/>
    <property type="match status" value="1"/>
</dbReference>
<sequence length="728" mass="79488">MASEKPVTLKDLTILGKENLPSGGGFMILPSKLGYFDLLRLELVLEGRPVVYVVKKGAALHPLLRVHLERENVHALEFAIGETAVPAYRQALADAAKGGAVIIYLPAEAATISAPMTTVPGTKLEFLLKGEIPVLPLYVHSRQDTALPIERRYSDAEVIFNFGKLLQGSEVNLASYQESLLMLAEESFGESPTLDMSLGYALIHGFKKHGTRNSVVDGKDEKILRFDKVFATALALAQVIKRETQKQRVGIILPPGLGGLICNVAVVLAGKIPVNLNFTAGRASIESAIRRGDIDRFLTADIFVRKMQSFPWPPSKQLILIERILPKMKASIAKWLLLSKVLPAPILAAVLGISRKGGRKEALLLFTSGSSGEPKGVALTHRNIIANVTQFGSRLGMQTNDSILGCLPLFHSFGCTVTLWFPIIYGLHLVTYPSPMEVKKLAQLIEKYRITLMISTPTFLRSYLRGVNRESLASIKYCVTGAEKLPSTVADAFEARFGKSVLEGYGLTETSPAFNINLPDPAPLGDEEAGYSWLPSHRQGSVGHVLPGMAVRITNPETNAPVPLHQSGMIWFKGANVFEGYLNDAKRSAEVLQNGWFRTGDIGRVDLDGFLYIEGRLSRFSKIAGEMVPHETVEEALVKAMGLESETVRKIAVVGVPDIEKGEALILLTSMPGGPEHQEILDLRYRLLDKGMPPLWIPKKMIRVSDIPVLASGKLDVQNCEKIAKAGA</sequence>
<evidence type="ECO:0000259" key="1">
    <source>
        <dbReference type="Pfam" id="PF00501"/>
    </source>
</evidence>
<dbReference type="InterPro" id="IPR042099">
    <property type="entry name" value="ANL_N_sf"/>
</dbReference>
<dbReference type="EC" id="2.3.1.40" evidence="3"/>
<reference evidence="3 4" key="1">
    <citation type="submission" date="2020-08" db="EMBL/GenBank/DDBJ databases">
        <title>Genomic Encyclopedia of Type Strains, Phase IV (KMG-IV): sequencing the most valuable type-strain genomes for metagenomic binning, comparative biology and taxonomic classification.</title>
        <authorList>
            <person name="Goeker M."/>
        </authorList>
    </citation>
    <scope>NUCLEOTIDE SEQUENCE [LARGE SCALE GENOMIC DNA]</scope>
    <source>
        <strain evidence="3 4">DSM 12252</strain>
    </source>
</reference>
<dbReference type="InterPro" id="IPR020845">
    <property type="entry name" value="AMP-binding_CS"/>
</dbReference>
<evidence type="ECO:0000313" key="4">
    <source>
        <dbReference type="Proteomes" id="UP000590740"/>
    </source>
</evidence>
<dbReference type="PANTHER" id="PTHR43767">
    <property type="entry name" value="LONG-CHAIN-FATTY-ACID--COA LIGASE"/>
    <property type="match status" value="1"/>
</dbReference>